<protein>
    <submittedName>
        <fullName evidence="2">Uncharacterized protein</fullName>
    </submittedName>
</protein>
<reference evidence="2" key="3">
    <citation type="submission" date="2015-04" db="UniProtKB">
        <authorList>
            <consortium name="EnsemblPlants"/>
        </authorList>
    </citation>
    <scope>IDENTIFICATION</scope>
</reference>
<organism evidence="2 3">
    <name type="scientific">Leersia perrieri</name>
    <dbReference type="NCBI Taxonomy" id="77586"/>
    <lineage>
        <taxon>Eukaryota</taxon>
        <taxon>Viridiplantae</taxon>
        <taxon>Streptophyta</taxon>
        <taxon>Embryophyta</taxon>
        <taxon>Tracheophyta</taxon>
        <taxon>Spermatophyta</taxon>
        <taxon>Magnoliopsida</taxon>
        <taxon>Liliopsida</taxon>
        <taxon>Poales</taxon>
        <taxon>Poaceae</taxon>
        <taxon>BOP clade</taxon>
        <taxon>Oryzoideae</taxon>
        <taxon>Oryzeae</taxon>
        <taxon>Oryzinae</taxon>
        <taxon>Leersia</taxon>
    </lineage>
</organism>
<evidence type="ECO:0000313" key="3">
    <source>
        <dbReference type="Proteomes" id="UP000032180"/>
    </source>
</evidence>
<feature type="region of interest" description="Disordered" evidence="1">
    <location>
        <begin position="1"/>
        <end position="39"/>
    </location>
</feature>
<accession>A0A0D9WT55</accession>
<reference evidence="3" key="2">
    <citation type="submission" date="2013-12" db="EMBL/GenBank/DDBJ databases">
        <authorList>
            <person name="Yu Y."/>
            <person name="Lee S."/>
            <person name="de Baynast K."/>
            <person name="Wissotski M."/>
            <person name="Liu L."/>
            <person name="Talag J."/>
            <person name="Goicoechea J."/>
            <person name="Angelova A."/>
            <person name="Jetty R."/>
            <person name="Kudrna D."/>
            <person name="Golser W."/>
            <person name="Rivera L."/>
            <person name="Zhang J."/>
            <person name="Wing R."/>
        </authorList>
    </citation>
    <scope>NUCLEOTIDE SEQUENCE</scope>
</reference>
<proteinExistence type="predicted"/>
<sequence length="62" mass="7284">MAAATRWRRRWRRRDKNQIPAVYSSPEKGPATADRQMKRVRGSSISIRKYINLYIDITCSSN</sequence>
<dbReference type="Proteomes" id="UP000032180">
    <property type="component" value="Chromosome 6"/>
</dbReference>
<name>A0A0D9WT55_9ORYZ</name>
<reference evidence="2 3" key="1">
    <citation type="submission" date="2012-08" db="EMBL/GenBank/DDBJ databases">
        <title>Oryza genome evolution.</title>
        <authorList>
            <person name="Wing R.A."/>
        </authorList>
    </citation>
    <scope>NUCLEOTIDE SEQUENCE</scope>
</reference>
<evidence type="ECO:0000313" key="2">
    <source>
        <dbReference type="EnsemblPlants" id="LPERR06G20290.1"/>
    </source>
</evidence>
<feature type="compositionally biased region" description="Basic residues" evidence="1">
    <location>
        <begin position="1"/>
        <end position="15"/>
    </location>
</feature>
<dbReference type="AlphaFoldDB" id="A0A0D9WT55"/>
<dbReference type="HOGENOM" id="CLU_2907332_0_0_1"/>
<dbReference type="EnsemblPlants" id="LPERR06G20290.1">
    <property type="protein sequence ID" value="LPERR06G20290.1"/>
    <property type="gene ID" value="LPERR06G20290"/>
</dbReference>
<evidence type="ECO:0000256" key="1">
    <source>
        <dbReference type="SAM" id="MobiDB-lite"/>
    </source>
</evidence>
<keyword evidence="3" id="KW-1185">Reference proteome</keyword>
<dbReference type="Gramene" id="LPERR06G20290.1">
    <property type="protein sequence ID" value="LPERR06G20290.1"/>
    <property type="gene ID" value="LPERR06G20290"/>
</dbReference>